<sequence length="119" mass="12484">MSLLTSGPHSVTVTPMERVQDVDGTTVRPGAPVPVRGVSVQPISATEAQGLGLSVLSTYTVIGAGVWPGGPYSQVTIDAGPPEIVGETLQQQGRPRGYAMSRRTAHFEVTLSTEFAEVH</sequence>
<evidence type="ECO:0000313" key="1">
    <source>
        <dbReference type="EMBL" id="UQN30658.1"/>
    </source>
</evidence>
<gene>
    <name evidence="1" type="ORF">M4486_04975</name>
</gene>
<protein>
    <submittedName>
        <fullName evidence="1">Uncharacterized protein</fullName>
    </submittedName>
</protein>
<dbReference type="RefSeq" id="WP_249480037.1">
    <property type="nucleotide sequence ID" value="NZ_CP097218.1"/>
</dbReference>
<reference evidence="1" key="1">
    <citation type="submission" date="2022-05" db="EMBL/GenBank/DDBJ databases">
        <title>Genomic analysis of Brachybacterium sp. CBA3104.</title>
        <authorList>
            <person name="Roh S.W."/>
            <person name="Kim Y.B."/>
            <person name="Kim Y."/>
        </authorList>
    </citation>
    <scope>NUCLEOTIDE SEQUENCE</scope>
    <source>
        <strain evidence="1">CBA3104</strain>
    </source>
</reference>
<proteinExistence type="predicted"/>
<name>A0ABY4N7X1_9MICO</name>
<dbReference type="EMBL" id="CP097218">
    <property type="protein sequence ID" value="UQN30658.1"/>
    <property type="molecule type" value="Genomic_DNA"/>
</dbReference>
<dbReference type="Proteomes" id="UP001055868">
    <property type="component" value="Chromosome"/>
</dbReference>
<organism evidence="1 2">
    <name type="scientific">Brachybacterium kimchii</name>
    <dbReference type="NCBI Taxonomy" id="2942909"/>
    <lineage>
        <taxon>Bacteria</taxon>
        <taxon>Bacillati</taxon>
        <taxon>Actinomycetota</taxon>
        <taxon>Actinomycetes</taxon>
        <taxon>Micrococcales</taxon>
        <taxon>Dermabacteraceae</taxon>
        <taxon>Brachybacterium</taxon>
    </lineage>
</organism>
<accession>A0ABY4N7X1</accession>
<evidence type="ECO:0000313" key="2">
    <source>
        <dbReference type="Proteomes" id="UP001055868"/>
    </source>
</evidence>
<keyword evidence="2" id="KW-1185">Reference proteome</keyword>